<accession>A0ABP9AD65</accession>
<organism evidence="4 5">
    <name type="scientific">Microbacterium gilvum</name>
    <dbReference type="NCBI Taxonomy" id="1336204"/>
    <lineage>
        <taxon>Bacteria</taxon>
        <taxon>Bacillati</taxon>
        <taxon>Actinomycetota</taxon>
        <taxon>Actinomycetes</taxon>
        <taxon>Micrococcales</taxon>
        <taxon>Microbacteriaceae</taxon>
        <taxon>Microbacterium</taxon>
    </lineage>
</organism>
<name>A0ABP9AD65_9MICO</name>
<keyword evidence="3" id="KW-0677">Repeat</keyword>
<dbReference type="InterPro" id="IPR001451">
    <property type="entry name" value="Hexapep"/>
</dbReference>
<dbReference type="InterPro" id="IPR051159">
    <property type="entry name" value="Hexapeptide_acetyltransf"/>
</dbReference>
<keyword evidence="5" id="KW-1185">Reference proteome</keyword>
<dbReference type="PANTHER" id="PTHR23416:SF23">
    <property type="entry name" value="ACETYLTRANSFERASE C18B11.09C-RELATED"/>
    <property type="match status" value="1"/>
</dbReference>
<dbReference type="Proteomes" id="UP001501645">
    <property type="component" value="Unassembled WGS sequence"/>
</dbReference>
<dbReference type="Gene3D" id="2.160.10.10">
    <property type="entry name" value="Hexapeptide repeat proteins"/>
    <property type="match status" value="1"/>
</dbReference>
<dbReference type="SUPFAM" id="SSF51161">
    <property type="entry name" value="Trimeric LpxA-like enzymes"/>
    <property type="match status" value="1"/>
</dbReference>
<evidence type="ECO:0000256" key="2">
    <source>
        <dbReference type="ARBA" id="ARBA00022679"/>
    </source>
</evidence>
<dbReference type="RefSeq" id="WP_345439194.1">
    <property type="nucleotide sequence ID" value="NZ_BAABKO010000004.1"/>
</dbReference>
<dbReference type="Pfam" id="PF00132">
    <property type="entry name" value="Hexapep"/>
    <property type="match status" value="1"/>
</dbReference>
<dbReference type="InterPro" id="IPR018357">
    <property type="entry name" value="Hexapep_transf_CS"/>
</dbReference>
<evidence type="ECO:0000256" key="3">
    <source>
        <dbReference type="ARBA" id="ARBA00022737"/>
    </source>
</evidence>
<evidence type="ECO:0008006" key="6">
    <source>
        <dbReference type="Google" id="ProtNLM"/>
    </source>
</evidence>
<comment type="similarity">
    <text evidence="1">Belongs to the transferase hexapeptide repeat family.</text>
</comment>
<gene>
    <name evidence="4" type="ORF">GCM10023351_22490</name>
</gene>
<comment type="caution">
    <text evidence="4">The sequence shown here is derived from an EMBL/GenBank/DDBJ whole genome shotgun (WGS) entry which is preliminary data.</text>
</comment>
<dbReference type="PROSITE" id="PS00101">
    <property type="entry name" value="HEXAPEP_TRANSFERASES"/>
    <property type="match status" value="1"/>
</dbReference>
<evidence type="ECO:0000313" key="5">
    <source>
        <dbReference type="Proteomes" id="UP001501645"/>
    </source>
</evidence>
<protein>
    <recommendedName>
        <fullName evidence="6">Acetyltransferase</fullName>
    </recommendedName>
</protein>
<reference evidence="5" key="1">
    <citation type="journal article" date="2019" name="Int. J. Syst. Evol. Microbiol.">
        <title>The Global Catalogue of Microorganisms (GCM) 10K type strain sequencing project: providing services to taxonomists for standard genome sequencing and annotation.</title>
        <authorList>
            <consortium name="The Broad Institute Genomics Platform"/>
            <consortium name="The Broad Institute Genome Sequencing Center for Infectious Disease"/>
            <person name="Wu L."/>
            <person name="Ma J."/>
        </authorList>
    </citation>
    <scope>NUCLEOTIDE SEQUENCE [LARGE SCALE GENOMIC DNA]</scope>
    <source>
        <strain evidence="5">JCM 18537</strain>
    </source>
</reference>
<dbReference type="EMBL" id="BAABKO010000004">
    <property type="protein sequence ID" value="GAA4777238.1"/>
    <property type="molecule type" value="Genomic_DNA"/>
</dbReference>
<dbReference type="PANTHER" id="PTHR23416">
    <property type="entry name" value="SIALIC ACID SYNTHASE-RELATED"/>
    <property type="match status" value="1"/>
</dbReference>
<evidence type="ECO:0000313" key="4">
    <source>
        <dbReference type="EMBL" id="GAA4777238.1"/>
    </source>
</evidence>
<keyword evidence="2" id="KW-0808">Transferase</keyword>
<dbReference type="CDD" id="cd04647">
    <property type="entry name" value="LbH_MAT_like"/>
    <property type="match status" value="1"/>
</dbReference>
<sequence length="188" mass="20447">MQEIDPQYAPSTARRIWDRLGVVFFNFFITHLPGHALRLGTLRLFGAKIGKRSGIFRGTTVLGIDRIDIGDDVVIAFRCLLDARGGLTIGDSVVIASDVHFITGSHDPHSDTFDYSLKPIVIGDHAWIASRVTVLPDVTIGRGAVVGAQSLVTSDIGEMEIAAGVPAKVRAQRESKLAYSPSYRPPFF</sequence>
<dbReference type="InterPro" id="IPR011004">
    <property type="entry name" value="Trimer_LpxA-like_sf"/>
</dbReference>
<proteinExistence type="inferred from homology"/>
<evidence type="ECO:0000256" key="1">
    <source>
        <dbReference type="ARBA" id="ARBA00007274"/>
    </source>
</evidence>